<dbReference type="PROSITE" id="PS51293">
    <property type="entry name" value="SANT"/>
    <property type="match status" value="1"/>
</dbReference>
<keyword evidence="10" id="KW-1185">Reference proteome</keyword>
<dbReference type="InterPro" id="IPR017930">
    <property type="entry name" value="Myb_dom"/>
</dbReference>
<dbReference type="InterPro" id="IPR017884">
    <property type="entry name" value="SANT_dom"/>
</dbReference>
<dbReference type="SUPFAM" id="SSF46689">
    <property type="entry name" value="Homeodomain-like"/>
    <property type="match status" value="2"/>
</dbReference>
<feature type="domain" description="HTH myb-type" evidence="8">
    <location>
        <begin position="138"/>
        <end position="193"/>
    </location>
</feature>
<reference evidence="9 10" key="1">
    <citation type="submission" date="2024-04" db="EMBL/GenBank/DDBJ databases">
        <title>Tritrichomonas musculus Genome.</title>
        <authorList>
            <person name="Alves-Ferreira E."/>
            <person name="Grigg M."/>
            <person name="Lorenzi H."/>
            <person name="Galac M."/>
        </authorList>
    </citation>
    <scope>NUCLEOTIDE SEQUENCE [LARGE SCALE GENOMIC DNA]</scope>
    <source>
        <strain evidence="9 10">EAF2021</strain>
    </source>
</reference>
<name>A0ABR2KEQ6_9EUKA</name>
<dbReference type="InterPro" id="IPR009057">
    <property type="entry name" value="Homeodomain-like_sf"/>
</dbReference>
<gene>
    <name evidence="9" type="ORF">M9Y10_034069</name>
</gene>
<evidence type="ECO:0000256" key="5">
    <source>
        <dbReference type="SAM" id="Coils"/>
    </source>
</evidence>
<evidence type="ECO:0008006" key="11">
    <source>
        <dbReference type="Google" id="ProtNLM"/>
    </source>
</evidence>
<keyword evidence="3" id="KW-0804">Transcription</keyword>
<evidence type="ECO:0000256" key="2">
    <source>
        <dbReference type="ARBA" id="ARBA00023125"/>
    </source>
</evidence>
<feature type="domain" description="Myb-like" evidence="6">
    <location>
        <begin position="138"/>
        <end position="189"/>
    </location>
</feature>
<comment type="caution">
    <text evidence="9">The sequence shown here is derived from an EMBL/GenBank/DDBJ whole genome shotgun (WGS) entry which is preliminary data.</text>
</comment>
<evidence type="ECO:0000256" key="4">
    <source>
        <dbReference type="ARBA" id="ARBA00023242"/>
    </source>
</evidence>
<proteinExistence type="predicted"/>
<dbReference type="PROSITE" id="PS51294">
    <property type="entry name" value="HTH_MYB"/>
    <property type="match status" value="2"/>
</dbReference>
<evidence type="ECO:0000259" key="7">
    <source>
        <dbReference type="PROSITE" id="PS51293"/>
    </source>
</evidence>
<dbReference type="PANTHER" id="PTHR46621">
    <property type="entry name" value="SNRNA-ACTIVATING PROTEIN COMPLEX SUBUNIT 4"/>
    <property type="match status" value="1"/>
</dbReference>
<dbReference type="InterPro" id="IPR001005">
    <property type="entry name" value="SANT/Myb"/>
</dbReference>
<feature type="domain" description="Myb-like" evidence="6">
    <location>
        <begin position="85"/>
        <end position="137"/>
    </location>
</feature>
<feature type="domain" description="HTH myb-type" evidence="8">
    <location>
        <begin position="87"/>
        <end position="137"/>
    </location>
</feature>
<dbReference type="Gene3D" id="1.10.10.60">
    <property type="entry name" value="Homeodomain-like"/>
    <property type="match status" value="2"/>
</dbReference>
<dbReference type="Proteomes" id="UP001470230">
    <property type="component" value="Unassembled WGS sequence"/>
</dbReference>
<feature type="coiled-coil region" evidence="5">
    <location>
        <begin position="391"/>
        <end position="471"/>
    </location>
</feature>
<evidence type="ECO:0000313" key="10">
    <source>
        <dbReference type="Proteomes" id="UP001470230"/>
    </source>
</evidence>
<dbReference type="PANTHER" id="PTHR46621:SF1">
    <property type="entry name" value="SNRNA-ACTIVATING PROTEIN COMPLEX SUBUNIT 4"/>
    <property type="match status" value="1"/>
</dbReference>
<evidence type="ECO:0000313" key="9">
    <source>
        <dbReference type="EMBL" id="KAK8889323.1"/>
    </source>
</evidence>
<keyword evidence="2" id="KW-0238">DNA-binding</keyword>
<evidence type="ECO:0000259" key="8">
    <source>
        <dbReference type="PROSITE" id="PS51294"/>
    </source>
</evidence>
<keyword evidence="4" id="KW-0539">Nucleus</keyword>
<evidence type="ECO:0000259" key="6">
    <source>
        <dbReference type="PROSITE" id="PS50090"/>
    </source>
</evidence>
<organism evidence="9 10">
    <name type="scientific">Tritrichomonas musculus</name>
    <dbReference type="NCBI Taxonomy" id="1915356"/>
    <lineage>
        <taxon>Eukaryota</taxon>
        <taxon>Metamonada</taxon>
        <taxon>Parabasalia</taxon>
        <taxon>Tritrichomonadida</taxon>
        <taxon>Tritrichomonadidae</taxon>
        <taxon>Tritrichomonas</taxon>
    </lineage>
</organism>
<keyword evidence="5" id="KW-0175">Coiled coil</keyword>
<protein>
    <recommendedName>
        <fullName evidence="11">Myb-like DNA-binding domain containing protein</fullName>
    </recommendedName>
</protein>
<dbReference type="InterPro" id="IPR051575">
    <property type="entry name" value="Myb-like_DNA-bd"/>
</dbReference>
<dbReference type="SMART" id="SM00717">
    <property type="entry name" value="SANT"/>
    <property type="match status" value="2"/>
</dbReference>
<evidence type="ECO:0000256" key="1">
    <source>
        <dbReference type="ARBA" id="ARBA00023015"/>
    </source>
</evidence>
<sequence>MNQNQQNSIFKKNAFSYIENQLNLPTASIPIEILKAIEDFIDDKIEYKQSLNIFSNFEISPNIISTINKIKNVNELPLIGTESEFNRKKRKLWTEIEDIRLVAGVIRYGNTNWKIISDFVGNGRTRVQCCQRWQRTLNPSISKFFWTPEEENNLIDLVHKYGNQSWSKIASQLGNRSDVQCRYHFVQMCKQSCVGVNLNSIENNVSILANMISDQNQIQINTISTDFQNKQPDLSHQMSCDNTFHNSGQFQSFNSIPDLSHQMSYDNTFHNSGQFQSFNSIPDLSHQMSYDNTFHNSGQFQSFNSIPDLSHQMSYDNTFHNSGQFQSFNSIPDLSHQMSYDNTFHNSGQFQSFNSIPDLSHQMSYDNTFHNSGQFQSFNSDESYDSIDDQILSLKSTIEEQSAEIDSLSAQNSQLNKQISILNLNNRRFQKILRDNKNHYNLIIRNKDRKINNLEQIMDKINNKANWQQDKEIIQPHDITGEFIKQLIENYNLKPNGRRFSQMFYDLSYVMYLHSYVTYKILRSVLPLPCEQSLRKKYNNKLHSTKENLLNSGQIKILLSEFRTELDSSKDIYATLAYDSATVDAENSRDNNLFVFNLQPLDGTVQSQILQITQNATGRTDEQIRQIINNIIEEGEKQNIHFLFVASDGESGTNKIHSDFFAFVESLNTTNFDEIIEALKSYKHFFPSSDWFHIIKDLRGRFSKNNIIMFPSAPVFNAVQVNEILMLPEIVIKAQGQASMRDDLALYLFKSQNLSVLAENNEFCSFSFLFPYVLVNIAIQSDNLNTDSRYQLIKLAFNVILLLRQNAKGVRSRTNKKSPCVNVRFAEEISCKRTLNTLLVLGFAMKFFNQNLEISRLFTHTVEYIFGYMRRLTYGKDKDTVAINALAKQQISKSILRKYNIESLFIRGRVNLDDDNIENFKKNWTLDIKGIIFDQIPQELIELMHDEINYNSTETSKLVNFINQYTESKVPSINSRKRIGDSIRSRQKAYK</sequence>
<dbReference type="PROSITE" id="PS50090">
    <property type="entry name" value="MYB_LIKE"/>
    <property type="match status" value="2"/>
</dbReference>
<dbReference type="EMBL" id="JAPFFF010000005">
    <property type="protein sequence ID" value="KAK8889323.1"/>
    <property type="molecule type" value="Genomic_DNA"/>
</dbReference>
<evidence type="ECO:0000256" key="3">
    <source>
        <dbReference type="ARBA" id="ARBA00023163"/>
    </source>
</evidence>
<feature type="domain" description="SANT" evidence="7">
    <location>
        <begin position="146"/>
        <end position="193"/>
    </location>
</feature>
<dbReference type="Pfam" id="PF00249">
    <property type="entry name" value="Myb_DNA-binding"/>
    <property type="match status" value="2"/>
</dbReference>
<keyword evidence="1" id="KW-0805">Transcription regulation</keyword>
<dbReference type="CDD" id="cd00167">
    <property type="entry name" value="SANT"/>
    <property type="match status" value="2"/>
</dbReference>
<accession>A0ABR2KEQ6</accession>